<evidence type="ECO:0000313" key="1">
    <source>
        <dbReference type="EMBL" id="RNA23376.1"/>
    </source>
</evidence>
<keyword evidence="2" id="KW-1185">Reference proteome</keyword>
<organism evidence="1 2">
    <name type="scientific">Brachionus plicatilis</name>
    <name type="common">Marine rotifer</name>
    <name type="synonym">Brachionus muelleri</name>
    <dbReference type="NCBI Taxonomy" id="10195"/>
    <lineage>
        <taxon>Eukaryota</taxon>
        <taxon>Metazoa</taxon>
        <taxon>Spiralia</taxon>
        <taxon>Gnathifera</taxon>
        <taxon>Rotifera</taxon>
        <taxon>Eurotatoria</taxon>
        <taxon>Monogononta</taxon>
        <taxon>Pseudotrocha</taxon>
        <taxon>Ploima</taxon>
        <taxon>Brachionidae</taxon>
        <taxon>Brachionus</taxon>
    </lineage>
</organism>
<dbReference type="EMBL" id="REGN01003299">
    <property type="protein sequence ID" value="RNA23376.1"/>
    <property type="molecule type" value="Genomic_DNA"/>
</dbReference>
<evidence type="ECO:0000313" key="2">
    <source>
        <dbReference type="Proteomes" id="UP000276133"/>
    </source>
</evidence>
<dbReference type="AlphaFoldDB" id="A0A3M7RIF7"/>
<accession>A0A3M7RIF7</accession>
<proteinExistence type="predicted"/>
<name>A0A3M7RIF7_BRAPC</name>
<gene>
    <name evidence="1" type="ORF">BpHYR1_015661</name>
</gene>
<dbReference type="Proteomes" id="UP000276133">
    <property type="component" value="Unassembled WGS sequence"/>
</dbReference>
<comment type="caution">
    <text evidence="1">The sequence shown here is derived from an EMBL/GenBank/DDBJ whole genome shotgun (WGS) entry which is preliminary data.</text>
</comment>
<sequence length="64" mass="7003">MSKPMAASRLGAGLSDGLCLIHQLTSTTTNDHVILDFTGNFQQTIEYFLLSQILTIKSITGYPE</sequence>
<reference evidence="1 2" key="1">
    <citation type="journal article" date="2018" name="Sci. Rep.">
        <title>Genomic signatures of local adaptation to the degree of environmental predictability in rotifers.</title>
        <authorList>
            <person name="Franch-Gras L."/>
            <person name="Hahn C."/>
            <person name="Garcia-Roger E.M."/>
            <person name="Carmona M.J."/>
            <person name="Serra M."/>
            <person name="Gomez A."/>
        </authorList>
    </citation>
    <scope>NUCLEOTIDE SEQUENCE [LARGE SCALE GENOMIC DNA]</scope>
    <source>
        <strain evidence="1">HYR1</strain>
    </source>
</reference>
<protein>
    <submittedName>
        <fullName evidence="1">Uncharacterized protein</fullName>
    </submittedName>
</protein>